<sequence>MARVSVSVNLVDASGSDTGAPPSPRARRRCTRRRARLRVEGGFWRSWRCSRRVTCRPLFQDGSVDVHKVGVGRRWGMLVTTLLLFVEGHELRVCLCSCSCLCLGFPTTLPLVMTMLEITGGRAYTSHRVLDEDQWVNKEGHAGLFVHGGLFAECFVGVSLEE</sequence>
<evidence type="ECO:0000313" key="1">
    <source>
        <dbReference type="EMBL" id="KAF2488092.1"/>
    </source>
</evidence>
<dbReference type="EMBL" id="MU001631">
    <property type="protein sequence ID" value="KAF2488092.1"/>
    <property type="molecule type" value="Genomic_DNA"/>
</dbReference>
<dbReference type="Proteomes" id="UP000799767">
    <property type="component" value="Unassembled WGS sequence"/>
</dbReference>
<dbReference type="RefSeq" id="XP_033594661.1">
    <property type="nucleotide sequence ID" value="XM_033730313.1"/>
</dbReference>
<accession>A0A6A6Q727</accession>
<protein>
    <submittedName>
        <fullName evidence="1">Uncharacterized protein</fullName>
    </submittedName>
</protein>
<proteinExistence type="predicted"/>
<dbReference type="GeneID" id="54471315"/>
<reference evidence="1" key="1">
    <citation type="journal article" date="2020" name="Stud. Mycol.">
        <title>101 Dothideomycetes genomes: a test case for predicting lifestyles and emergence of pathogens.</title>
        <authorList>
            <person name="Haridas S."/>
            <person name="Albert R."/>
            <person name="Binder M."/>
            <person name="Bloem J."/>
            <person name="Labutti K."/>
            <person name="Salamov A."/>
            <person name="Andreopoulos B."/>
            <person name="Baker S."/>
            <person name="Barry K."/>
            <person name="Bills G."/>
            <person name="Bluhm B."/>
            <person name="Cannon C."/>
            <person name="Castanera R."/>
            <person name="Culley D."/>
            <person name="Daum C."/>
            <person name="Ezra D."/>
            <person name="Gonzalez J."/>
            <person name="Henrissat B."/>
            <person name="Kuo A."/>
            <person name="Liang C."/>
            <person name="Lipzen A."/>
            <person name="Lutzoni F."/>
            <person name="Magnuson J."/>
            <person name="Mondo S."/>
            <person name="Nolan M."/>
            <person name="Ohm R."/>
            <person name="Pangilinan J."/>
            <person name="Park H.-J."/>
            <person name="Ramirez L."/>
            <person name="Alfaro M."/>
            <person name="Sun H."/>
            <person name="Tritt A."/>
            <person name="Yoshinaga Y."/>
            <person name="Zwiers L.-H."/>
            <person name="Turgeon B."/>
            <person name="Goodwin S."/>
            <person name="Spatafora J."/>
            <person name="Crous P."/>
            <person name="Grigoriev I."/>
        </authorList>
    </citation>
    <scope>NUCLEOTIDE SEQUENCE</scope>
    <source>
        <strain evidence="1">CBS 113389</strain>
    </source>
</reference>
<name>A0A6A6Q727_9PEZI</name>
<keyword evidence="2" id="KW-1185">Reference proteome</keyword>
<gene>
    <name evidence="1" type="ORF">BDY17DRAFT_23698</name>
</gene>
<organism evidence="1 2">
    <name type="scientific">Neohortaea acidophila</name>
    <dbReference type="NCBI Taxonomy" id="245834"/>
    <lineage>
        <taxon>Eukaryota</taxon>
        <taxon>Fungi</taxon>
        <taxon>Dikarya</taxon>
        <taxon>Ascomycota</taxon>
        <taxon>Pezizomycotina</taxon>
        <taxon>Dothideomycetes</taxon>
        <taxon>Dothideomycetidae</taxon>
        <taxon>Mycosphaerellales</taxon>
        <taxon>Teratosphaeriaceae</taxon>
        <taxon>Neohortaea</taxon>
    </lineage>
</organism>
<dbReference type="AlphaFoldDB" id="A0A6A6Q727"/>
<evidence type="ECO:0000313" key="2">
    <source>
        <dbReference type="Proteomes" id="UP000799767"/>
    </source>
</evidence>